<protein>
    <submittedName>
        <fullName evidence="1">Dimer_Tnp_hAT domain-containing protein</fullName>
    </submittedName>
</protein>
<reference evidence="1" key="1">
    <citation type="submission" date="2020-08" db="EMBL/GenBank/DDBJ databases">
        <title>Multicomponent nature underlies the extraordinary mechanical properties of spider dragline silk.</title>
        <authorList>
            <person name="Kono N."/>
            <person name="Nakamura H."/>
            <person name="Mori M."/>
            <person name="Yoshida Y."/>
            <person name="Ohtoshi R."/>
            <person name="Malay A.D."/>
            <person name="Moran D.A.P."/>
            <person name="Tomita M."/>
            <person name="Numata K."/>
            <person name="Arakawa K."/>
        </authorList>
    </citation>
    <scope>NUCLEOTIDE SEQUENCE</scope>
</reference>
<dbReference type="Proteomes" id="UP000887013">
    <property type="component" value="Unassembled WGS sequence"/>
</dbReference>
<dbReference type="AlphaFoldDB" id="A0A8X6Q0X6"/>
<evidence type="ECO:0000313" key="2">
    <source>
        <dbReference type="Proteomes" id="UP000887013"/>
    </source>
</evidence>
<dbReference type="EMBL" id="BMAW01074111">
    <property type="protein sequence ID" value="GFT90711.1"/>
    <property type="molecule type" value="Genomic_DNA"/>
</dbReference>
<sequence length="142" mass="16313">MKGTTTGADIFCEFENCIDKLRLPIDKLCNVTTDGAPNMVGINQGFVGKFNSKYPENDVVFLHCLIHQDALCKSALDIDHILNIVVKLVNMIRSRGLLHRQFQQFWESVHAEHSDILYYSKARQKKVLEKYLKEFGIQKTIL</sequence>
<dbReference type="OrthoDB" id="1101576at2759"/>
<keyword evidence="2" id="KW-1185">Reference proteome</keyword>
<accession>A0A8X6Q0X6</accession>
<organism evidence="1 2">
    <name type="scientific">Nephila pilipes</name>
    <name type="common">Giant wood spider</name>
    <name type="synonym">Nephila maculata</name>
    <dbReference type="NCBI Taxonomy" id="299642"/>
    <lineage>
        <taxon>Eukaryota</taxon>
        <taxon>Metazoa</taxon>
        <taxon>Ecdysozoa</taxon>
        <taxon>Arthropoda</taxon>
        <taxon>Chelicerata</taxon>
        <taxon>Arachnida</taxon>
        <taxon>Araneae</taxon>
        <taxon>Araneomorphae</taxon>
        <taxon>Entelegynae</taxon>
        <taxon>Araneoidea</taxon>
        <taxon>Nephilidae</taxon>
        <taxon>Nephila</taxon>
    </lineage>
</organism>
<dbReference type="PANTHER" id="PTHR45913:SF5">
    <property type="entry name" value="GENERAL TRANSCRIPTION FACTOR II-I REPEAT DOMAIN-CONTAINING PROTEIN 2A-LIKE PROTEIN"/>
    <property type="match status" value="1"/>
</dbReference>
<name>A0A8X6Q0X6_NEPPI</name>
<evidence type="ECO:0000313" key="1">
    <source>
        <dbReference type="EMBL" id="GFT90711.1"/>
    </source>
</evidence>
<proteinExistence type="predicted"/>
<comment type="caution">
    <text evidence="1">The sequence shown here is derived from an EMBL/GenBank/DDBJ whole genome shotgun (WGS) entry which is preliminary data.</text>
</comment>
<dbReference type="PANTHER" id="PTHR45913">
    <property type="entry name" value="EPM2A-INTERACTING PROTEIN 1"/>
    <property type="match status" value="1"/>
</dbReference>
<gene>
    <name evidence="1" type="primary">B7P43_G17174</name>
    <name evidence="1" type="ORF">NPIL_553101</name>
</gene>